<gene>
    <name evidence="2" type="ORF">PQR57_17125</name>
</gene>
<evidence type="ECO:0000313" key="3">
    <source>
        <dbReference type="Proteomes" id="UP001629230"/>
    </source>
</evidence>
<reference evidence="2 3" key="1">
    <citation type="journal article" date="2024" name="Chem. Sci.">
        <title>Discovery of megapolipeptins by genome mining of a Burkholderiales bacteria collection.</title>
        <authorList>
            <person name="Paulo B.S."/>
            <person name="Recchia M.J.J."/>
            <person name="Lee S."/>
            <person name="Fergusson C.H."/>
            <person name="Romanowski S.B."/>
            <person name="Hernandez A."/>
            <person name="Krull N."/>
            <person name="Liu D.Y."/>
            <person name="Cavanagh H."/>
            <person name="Bos A."/>
            <person name="Gray C.A."/>
            <person name="Murphy B.T."/>
            <person name="Linington R.G."/>
            <person name="Eustaquio A.S."/>
        </authorList>
    </citation>
    <scope>NUCLEOTIDE SEQUENCE [LARGE SCALE GENOMIC DNA]</scope>
    <source>
        <strain evidence="2 3">RL17-350-BIC-A</strain>
    </source>
</reference>
<comment type="caution">
    <text evidence="2">The sequence shown here is derived from an EMBL/GenBank/DDBJ whole genome shotgun (WGS) entry which is preliminary data.</text>
</comment>
<evidence type="ECO:0000313" key="2">
    <source>
        <dbReference type="EMBL" id="MFM0002745.1"/>
    </source>
</evidence>
<keyword evidence="3" id="KW-1185">Reference proteome</keyword>
<protein>
    <submittedName>
        <fullName evidence="2">Uncharacterized protein</fullName>
    </submittedName>
</protein>
<dbReference type="RefSeq" id="WP_408178012.1">
    <property type="nucleotide sequence ID" value="NZ_JAQQEZ010000010.1"/>
</dbReference>
<dbReference type="EMBL" id="JAQQEZ010000010">
    <property type="protein sequence ID" value="MFM0002745.1"/>
    <property type="molecule type" value="Genomic_DNA"/>
</dbReference>
<accession>A0ABW9AQ78</accession>
<evidence type="ECO:0000256" key="1">
    <source>
        <dbReference type="SAM" id="MobiDB-lite"/>
    </source>
</evidence>
<sequence>MKEAFPFAHLLGMPKIKAHATEAARRVASSRIVTTARNVVTPKTAKTGTQSPTFAELLEQPTIEAAAMSPAPEVDERQVAIEERVRGAEIMAASVKVSRPRLGLALFESGISAERALAAIASAEKDEGKGAAIQGDGGNQSRIQKLTAMGAIK</sequence>
<dbReference type="Proteomes" id="UP001629230">
    <property type="component" value="Unassembled WGS sequence"/>
</dbReference>
<feature type="region of interest" description="Disordered" evidence="1">
    <location>
        <begin position="129"/>
        <end position="153"/>
    </location>
</feature>
<organism evidence="2 3">
    <name type="scientific">Paraburkholderia dipogonis</name>
    <dbReference type="NCBI Taxonomy" id="1211383"/>
    <lineage>
        <taxon>Bacteria</taxon>
        <taxon>Pseudomonadati</taxon>
        <taxon>Pseudomonadota</taxon>
        <taxon>Betaproteobacteria</taxon>
        <taxon>Burkholderiales</taxon>
        <taxon>Burkholderiaceae</taxon>
        <taxon>Paraburkholderia</taxon>
    </lineage>
</organism>
<proteinExistence type="predicted"/>
<name>A0ABW9AQ78_9BURK</name>